<evidence type="ECO:0008006" key="3">
    <source>
        <dbReference type="Google" id="ProtNLM"/>
    </source>
</evidence>
<dbReference type="EMBL" id="CP025096">
    <property type="protein sequence ID" value="AUD04023.1"/>
    <property type="molecule type" value="Genomic_DNA"/>
</dbReference>
<dbReference type="SUPFAM" id="SSF141571">
    <property type="entry name" value="Pentapeptide repeat-like"/>
    <property type="match status" value="1"/>
</dbReference>
<evidence type="ECO:0000313" key="1">
    <source>
        <dbReference type="EMBL" id="AUD04023.1"/>
    </source>
</evidence>
<keyword evidence="2" id="KW-1185">Reference proteome</keyword>
<dbReference type="KEGG" id="spir:CWM47_20645"/>
<name>A0A2K8Z2C3_9BACT</name>
<dbReference type="RefSeq" id="WP_100990089.1">
    <property type="nucleotide sequence ID" value="NZ_CP025096.1"/>
</dbReference>
<dbReference type="Gene3D" id="2.160.20.80">
    <property type="entry name" value="E3 ubiquitin-protein ligase SopA"/>
    <property type="match status" value="1"/>
</dbReference>
<organism evidence="1 2">
    <name type="scientific">Spirosoma pollinicola</name>
    <dbReference type="NCBI Taxonomy" id="2057025"/>
    <lineage>
        <taxon>Bacteria</taxon>
        <taxon>Pseudomonadati</taxon>
        <taxon>Bacteroidota</taxon>
        <taxon>Cytophagia</taxon>
        <taxon>Cytophagales</taxon>
        <taxon>Cytophagaceae</taxon>
        <taxon>Spirosoma</taxon>
    </lineage>
</organism>
<evidence type="ECO:0000313" key="2">
    <source>
        <dbReference type="Proteomes" id="UP000232883"/>
    </source>
</evidence>
<sequence>MHTFYLQTCDGDLIAEVSIAENSLTMAVQQAIDNNIDLSDADFQGKNLDSLLAAGAQLNRANFSQSSLVGADFSGAQLKDTSFAYADLTGAIFSNSSLNLLTDFTGSIMMNTIYETG</sequence>
<dbReference type="Proteomes" id="UP000232883">
    <property type="component" value="Chromosome"/>
</dbReference>
<accession>A0A2K8Z2C3</accession>
<dbReference type="AlphaFoldDB" id="A0A2K8Z2C3"/>
<reference evidence="1 2" key="1">
    <citation type="submission" date="2017-11" db="EMBL/GenBank/DDBJ databases">
        <title>Taxonomic description and genome sequences of Spirosoma HA7 sp. nov., isolated from pollen microhabitat of Corylus avellana.</title>
        <authorList>
            <person name="Ambika Manirajan B."/>
            <person name="Suarez C."/>
            <person name="Ratering S."/>
            <person name="Geissler-Plaum R."/>
            <person name="Cardinale M."/>
            <person name="Sylvia S."/>
        </authorList>
    </citation>
    <scope>NUCLEOTIDE SEQUENCE [LARGE SCALE GENOMIC DNA]</scope>
    <source>
        <strain evidence="1 2">HA7</strain>
    </source>
</reference>
<dbReference type="InterPro" id="IPR001646">
    <property type="entry name" value="5peptide_repeat"/>
</dbReference>
<dbReference type="OrthoDB" id="67652at2"/>
<protein>
    <recommendedName>
        <fullName evidence="3">Pentapeptide repeat-containing protein</fullName>
    </recommendedName>
</protein>
<gene>
    <name evidence="1" type="ORF">CWM47_20645</name>
</gene>
<dbReference type="Pfam" id="PF00805">
    <property type="entry name" value="Pentapeptide"/>
    <property type="match status" value="1"/>
</dbReference>
<proteinExistence type="predicted"/>